<dbReference type="Gene3D" id="3.55.40.20">
    <property type="entry name" value="Iron/manganese superoxide dismutase, C-terminal domain"/>
    <property type="match status" value="1"/>
</dbReference>
<comment type="catalytic activity">
    <reaction evidence="6">
        <text>2 superoxide + 2 H(+) = H2O2 + O2</text>
        <dbReference type="Rhea" id="RHEA:20696"/>
        <dbReference type="ChEBI" id="CHEBI:15378"/>
        <dbReference type="ChEBI" id="CHEBI:15379"/>
        <dbReference type="ChEBI" id="CHEBI:16240"/>
        <dbReference type="ChEBI" id="CHEBI:18421"/>
        <dbReference type="EC" id="1.15.1.1"/>
    </reaction>
</comment>
<feature type="binding site" evidence="5">
    <location>
        <position position="28"/>
    </location>
    <ligand>
        <name>Mn(2+)</name>
        <dbReference type="ChEBI" id="CHEBI:29035"/>
    </ligand>
</feature>
<dbReference type="GO" id="GO:0046872">
    <property type="term" value="F:metal ion binding"/>
    <property type="evidence" value="ECO:0007669"/>
    <property type="project" value="UniProtKB-KW"/>
</dbReference>
<evidence type="ECO:0000256" key="4">
    <source>
        <dbReference type="ARBA" id="ARBA00023002"/>
    </source>
</evidence>
<feature type="binding site" evidence="5">
    <location>
        <position position="165"/>
    </location>
    <ligand>
        <name>Mn(2+)</name>
        <dbReference type="ChEBI" id="CHEBI:29035"/>
    </ligand>
</feature>
<accession>A0A8J6Q9P6</accession>
<dbReference type="InterPro" id="IPR036314">
    <property type="entry name" value="SOD_C_sf"/>
</dbReference>
<dbReference type="GO" id="GO:0004784">
    <property type="term" value="F:superoxide dismutase activity"/>
    <property type="evidence" value="ECO:0007669"/>
    <property type="project" value="UniProtKB-EC"/>
</dbReference>
<dbReference type="InterPro" id="IPR019832">
    <property type="entry name" value="Mn/Fe_SOD_C"/>
</dbReference>
<dbReference type="PIRSF" id="PIRSF000349">
    <property type="entry name" value="SODismutase"/>
    <property type="match status" value="1"/>
</dbReference>
<dbReference type="InterPro" id="IPR019831">
    <property type="entry name" value="Mn/Fe_SOD_N"/>
</dbReference>
<evidence type="ECO:0000256" key="2">
    <source>
        <dbReference type="ARBA" id="ARBA00012682"/>
    </source>
</evidence>
<dbReference type="Proteomes" id="UP000600588">
    <property type="component" value="Unassembled WGS sequence"/>
</dbReference>
<comment type="similarity">
    <text evidence="1 6">Belongs to the iron/manganese superoxide dismutase family.</text>
</comment>
<dbReference type="PANTHER" id="PTHR43595">
    <property type="entry name" value="37S RIBOSOMAL PROTEIN S26, MITOCHONDRIAL"/>
    <property type="match status" value="1"/>
</dbReference>
<evidence type="ECO:0000256" key="1">
    <source>
        <dbReference type="ARBA" id="ARBA00008714"/>
    </source>
</evidence>
<dbReference type="Pfam" id="PF02777">
    <property type="entry name" value="Sod_Fe_C"/>
    <property type="match status" value="1"/>
</dbReference>
<feature type="domain" description="Manganese/iron superoxide dismutase N-terminal" evidence="7">
    <location>
        <begin position="4"/>
        <end position="85"/>
    </location>
</feature>
<evidence type="ECO:0000256" key="3">
    <source>
        <dbReference type="ARBA" id="ARBA00022723"/>
    </source>
</evidence>
<dbReference type="FunFam" id="3.55.40.20:FF:000001">
    <property type="entry name" value="Superoxide dismutase"/>
    <property type="match status" value="1"/>
</dbReference>
<dbReference type="SUPFAM" id="SSF46609">
    <property type="entry name" value="Fe,Mn superoxide dismutase (SOD), N-terminal domain"/>
    <property type="match status" value="1"/>
</dbReference>
<dbReference type="SUPFAM" id="SSF54719">
    <property type="entry name" value="Fe,Mn superoxide dismutase (SOD), C-terminal domain"/>
    <property type="match status" value="1"/>
</dbReference>
<dbReference type="Pfam" id="PF00081">
    <property type="entry name" value="Sod_Fe_N"/>
    <property type="match status" value="1"/>
</dbReference>
<dbReference type="InterPro" id="IPR019833">
    <property type="entry name" value="Mn/Fe_SOD_BS"/>
</dbReference>
<dbReference type="InterPro" id="IPR036324">
    <property type="entry name" value="Mn/Fe_SOD_N_sf"/>
</dbReference>
<evidence type="ECO:0000256" key="5">
    <source>
        <dbReference type="PIRSR" id="PIRSR000349-1"/>
    </source>
</evidence>
<feature type="binding site" evidence="5">
    <location>
        <position position="78"/>
    </location>
    <ligand>
        <name>Mn(2+)</name>
        <dbReference type="ChEBI" id="CHEBI:29035"/>
    </ligand>
</feature>
<dbReference type="EMBL" id="JACVXB010000001">
    <property type="protein sequence ID" value="MBD0831141.1"/>
    <property type="molecule type" value="Genomic_DNA"/>
</dbReference>
<comment type="function">
    <text evidence="6">Destroys radicals which are normally produced within the cells and which are toxic to biological systems.</text>
</comment>
<keyword evidence="10" id="KW-1185">Reference proteome</keyword>
<evidence type="ECO:0000259" key="7">
    <source>
        <dbReference type="Pfam" id="PF00081"/>
    </source>
</evidence>
<keyword evidence="3 5" id="KW-0479">Metal-binding</keyword>
<dbReference type="InterPro" id="IPR001189">
    <property type="entry name" value="Mn/Fe_SOD"/>
</dbReference>
<protein>
    <recommendedName>
        <fullName evidence="2 6">Superoxide dismutase</fullName>
        <ecNumber evidence="2 6">1.15.1.1</ecNumber>
    </recommendedName>
</protein>
<sequence>MMAFELPELGYAYDALEPHIDARTMEIHHTKHHQGYTNNLNAAIAGTDLEGKSIEDILTNLDINNGAVRNNGGGFYNHSLFWSVMNPEGKGYLSGELKDAIEAEFGSKEGFIEAFSKAAATRFGSGWAWLCVHEGGKLEICSTANQDNPLMPGIGCGGTPILGLDVWEHAYYLNYQNRRPDYISAFFNVVNWNEVEKRYAEAK</sequence>
<evidence type="ECO:0000313" key="10">
    <source>
        <dbReference type="Proteomes" id="UP000600588"/>
    </source>
</evidence>
<organism evidence="9 10">
    <name type="scientific">Aestuariibaculum sediminum</name>
    <dbReference type="NCBI Taxonomy" id="2770637"/>
    <lineage>
        <taxon>Bacteria</taxon>
        <taxon>Pseudomonadati</taxon>
        <taxon>Bacteroidota</taxon>
        <taxon>Flavobacteriia</taxon>
        <taxon>Flavobacteriales</taxon>
        <taxon>Flavobacteriaceae</taxon>
    </lineage>
</organism>
<feature type="domain" description="Manganese/iron superoxide dismutase C-terminal" evidence="8">
    <location>
        <begin position="94"/>
        <end position="198"/>
    </location>
</feature>
<dbReference type="AlphaFoldDB" id="A0A8J6Q9P6"/>
<proteinExistence type="inferred from homology"/>
<reference evidence="9 10" key="1">
    <citation type="submission" date="2020-09" db="EMBL/GenBank/DDBJ databases">
        <title>TT11 complete genome.</title>
        <authorList>
            <person name="Wu Z."/>
        </authorList>
    </citation>
    <scope>NUCLEOTIDE SEQUENCE [LARGE SCALE GENOMIC DNA]</scope>
    <source>
        <strain evidence="9 10">TT11</strain>
    </source>
</reference>
<dbReference type="PRINTS" id="PR01703">
    <property type="entry name" value="MNSODISMTASE"/>
</dbReference>
<dbReference type="PANTHER" id="PTHR43595:SF2">
    <property type="entry name" value="SMALL RIBOSOMAL SUBUNIT PROTEIN MS42"/>
    <property type="match status" value="1"/>
</dbReference>
<keyword evidence="4 6" id="KW-0560">Oxidoreductase</keyword>
<gene>
    <name evidence="9" type="ORF">ICJ83_03250</name>
</gene>
<name>A0A8J6Q9P6_9FLAO</name>
<evidence type="ECO:0000256" key="6">
    <source>
        <dbReference type="RuleBase" id="RU000414"/>
    </source>
</evidence>
<comment type="caution">
    <text evidence="9">The sequence shown here is derived from an EMBL/GenBank/DDBJ whole genome shotgun (WGS) entry which is preliminary data.</text>
</comment>
<dbReference type="GO" id="GO:0005737">
    <property type="term" value="C:cytoplasm"/>
    <property type="evidence" value="ECO:0007669"/>
    <property type="project" value="TreeGrafter"/>
</dbReference>
<evidence type="ECO:0000259" key="8">
    <source>
        <dbReference type="Pfam" id="PF02777"/>
    </source>
</evidence>
<dbReference type="PROSITE" id="PS00088">
    <property type="entry name" value="SOD_MN"/>
    <property type="match status" value="1"/>
</dbReference>
<dbReference type="EC" id="1.15.1.1" evidence="2 6"/>
<evidence type="ECO:0000313" key="9">
    <source>
        <dbReference type="EMBL" id="MBD0831141.1"/>
    </source>
</evidence>
<dbReference type="Gene3D" id="1.10.287.990">
    <property type="entry name" value="Fe,Mn superoxide dismutase (SOD) domain"/>
    <property type="match status" value="1"/>
</dbReference>
<feature type="binding site" evidence="5">
    <location>
        <position position="169"/>
    </location>
    <ligand>
        <name>Mn(2+)</name>
        <dbReference type="ChEBI" id="CHEBI:29035"/>
    </ligand>
</feature>